<feature type="region of interest" description="Disordered" evidence="1">
    <location>
        <begin position="480"/>
        <end position="513"/>
    </location>
</feature>
<dbReference type="Pfam" id="PF00553">
    <property type="entry name" value="CBM_2"/>
    <property type="match status" value="1"/>
</dbReference>
<comment type="caution">
    <text evidence="3">The sequence shown here is derived from an EMBL/GenBank/DDBJ whole genome shotgun (WGS) entry which is preliminary data.</text>
</comment>
<feature type="domain" description="CBM2" evidence="2">
    <location>
        <begin position="507"/>
        <end position="608"/>
    </location>
</feature>
<proteinExistence type="predicted"/>
<dbReference type="Proteomes" id="UP001501444">
    <property type="component" value="Unassembled WGS sequence"/>
</dbReference>
<dbReference type="PANTHER" id="PTHR43576">
    <property type="entry name" value="ALPHA-L-ARABINOFURANOSIDASE C-RELATED"/>
    <property type="match status" value="1"/>
</dbReference>
<reference evidence="3 4" key="1">
    <citation type="journal article" date="2019" name="Int. J. Syst. Evol. Microbiol.">
        <title>The Global Catalogue of Microorganisms (GCM) 10K type strain sequencing project: providing services to taxonomists for standard genome sequencing and annotation.</title>
        <authorList>
            <consortium name="The Broad Institute Genomics Platform"/>
            <consortium name="The Broad Institute Genome Sequencing Center for Infectious Disease"/>
            <person name="Wu L."/>
            <person name="Ma J."/>
        </authorList>
    </citation>
    <scope>NUCLEOTIDE SEQUENCE [LARGE SCALE GENOMIC DNA]</scope>
    <source>
        <strain evidence="3 4">JCM 3272</strain>
    </source>
</reference>
<dbReference type="PROSITE" id="PS51173">
    <property type="entry name" value="CBM2"/>
    <property type="match status" value="1"/>
</dbReference>
<dbReference type="Gene3D" id="3.20.20.80">
    <property type="entry name" value="Glycosidases"/>
    <property type="match status" value="1"/>
</dbReference>
<evidence type="ECO:0000259" key="2">
    <source>
        <dbReference type="PROSITE" id="PS51173"/>
    </source>
</evidence>
<gene>
    <name evidence="3" type="ORF">GCM10010170_037200</name>
</gene>
<name>A0ABN3GCP7_9ACTN</name>
<dbReference type="InterPro" id="IPR013780">
    <property type="entry name" value="Glyco_hydro_b"/>
</dbReference>
<feature type="compositionally biased region" description="Pro residues" evidence="1">
    <location>
        <begin position="488"/>
        <end position="511"/>
    </location>
</feature>
<dbReference type="Gene3D" id="2.60.40.290">
    <property type="match status" value="1"/>
</dbReference>
<dbReference type="RefSeq" id="WP_344613673.1">
    <property type="nucleotide sequence ID" value="NZ_BAAARV010000027.1"/>
</dbReference>
<keyword evidence="4" id="KW-1185">Reference proteome</keyword>
<dbReference type="SUPFAM" id="SSF51445">
    <property type="entry name" value="(Trans)glycosidases"/>
    <property type="match status" value="1"/>
</dbReference>
<dbReference type="Gene3D" id="2.60.40.1180">
    <property type="entry name" value="Golgi alpha-mannosidase II"/>
    <property type="match status" value="1"/>
</dbReference>
<dbReference type="SUPFAM" id="SSF49384">
    <property type="entry name" value="Carbohydrate-binding domain"/>
    <property type="match status" value="1"/>
</dbReference>
<sequence length="608" mass="63023">MHPDVRASAPPRRQRWRAGLAAGAVGVLAAGSVWLTVGTASAATNTVTVSVNAGQSLATFGSGLVGANVAIWDGMLADPQTSTLLKNAAVSFVRYPGGSYGDIYHWQTNTAPGGYVAPNTDFDHYMSMVKSTGAQPIVIANYGSGTPQEAADWVRYANVTKGYGVKYWEIGNEVYGNGHYGANWETDNHADKSPRGYATNFLQYVSAMKAVDPTIKIGVVLTTPGYWPDGIVGSGDSADWNDTVMSVVKNSADFGIFHYYPGGTSEADQLTKPPTLASTVSQFKADMARYATNNPGVFITETNSGAPPSDTQMQALWAADTYLTAAENGVTNVDWWNVRNGAGTTSTDVTGATDYGDGGIISSGSGGEPPAGTPFATYYGIQMVSRVAGPGDTMVRATSSDAKLTVHAAKRANGNLDVLLLNKDPNNSYQVNLSYTGYSPASSVTVDSFANRGTGIVTGTQGTANSQTVPPYSLVTVHLRAGGSSQPPSSPAPSSLPPSSSRPPSSPPPPTGACTASYRTVNSWPGGFQGEVTVTAGTSAINGWTTTWPLAGDQTIGQLWNGTLTTSGSTATVRNVSWNASLGARASTTFGFTANGSPTTPAIACTSP</sequence>
<dbReference type="EMBL" id="BAAARV010000027">
    <property type="protein sequence ID" value="GAA2348605.1"/>
    <property type="molecule type" value="Genomic_DNA"/>
</dbReference>
<protein>
    <recommendedName>
        <fullName evidence="2">CBM2 domain-containing protein</fullName>
    </recommendedName>
</protein>
<evidence type="ECO:0000313" key="3">
    <source>
        <dbReference type="EMBL" id="GAA2348605.1"/>
    </source>
</evidence>
<dbReference type="InterPro" id="IPR017853">
    <property type="entry name" value="GH"/>
</dbReference>
<dbReference type="InterPro" id="IPR008965">
    <property type="entry name" value="CBM2/CBM3_carb-bd_dom_sf"/>
</dbReference>
<organism evidence="3 4">
    <name type="scientific">Dactylosporangium salmoneum</name>
    <dbReference type="NCBI Taxonomy" id="53361"/>
    <lineage>
        <taxon>Bacteria</taxon>
        <taxon>Bacillati</taxon>
        <taxon>Actinomycetota</taxon>
        <taxon>Actinomycetes</taxon>
        <taxon>Micromonosporales</taxon>
        <taxon>Micromonosporaceae</taxon>
        <taxon>Dactylosporangium</taxon>
    </lineage>
</organism>
<evidence type="ECO:0000313" key="4">
    <source>
        <dbReference type="Proteomes" id="UP001501444"/>
    </source>
</evidence>
<accession>A0ABN3GCP7</accession>
<dbReference type="PANTHER" id="PTHR43576:SF3">
    <property type="entry name" value="ALPHA-L-ARABINOFURANOSIDASE C"/>
    <property type="match status" value="1"/>
</dbReference>
<dbReference type="InterPro" id="IPR001919">
    <property type="entry name" value="CBD2"/>
</dbReference>
<evidence type="ECO:0000256" key="1">
    <source>
        <dbReference type="SAM" id="MobiDB-lite"/>
    </source>
</evidence>
<dbReference type="SMART" id="SM00637">
    <property type="entry name" value="CBD_II"/>
    <property type="match status" value="1"/>
</dbReference>
<dbReference type="InterPro" id="IPR012291">
    <property type="entry name" value="CBM2_carb-bd_dom_sf"/>
</dbReference>